<comment type="caution">
    <text evidence="3">The sequence shown here is derived from an EMBL/GenBank/DDBJ whole genome shotgun (WGS) entry which is preliminary data.</text>
</comment>
<evidence type="ECO:0000313" key="4">
    <source>
        <dbReference type="Proteomes" id="UP001444625"/>
    </source>
</evidence>
<organism evidence="3 4">
    <name type="scientific">Ornithinibacillus xuwenensis</name>
    <dbReference type="NCBI Taxonomy" id="3144668"/>
    <lineage>
        <taxon>Bacteria</taxon>
        <taxon>Bacillati</taxon>
        <taxon>Bacillota</taxon>
        <taxon>Bacilli</taxon>
        <taxon>Bacillales</taxon>
        <taxon>Bacillaceae</taxon>
        <taxon>Ornithinibacillus</taxon>
    </lineage>
</organism>
<dbReference type="PRINTS" id="PR00502">
    <property type="entry name" value="NUDIXFAMILY"/>
</dbReference>
<dbReference type="InterPro" id="IPR000086">
    <property type="entry name" value="NUDIX_hydrolase_dom"/>
</dbReference>
<dbReference type="Proteomes" id="UP001444625">
    <property type="component" value="Unassembled WGS sequence"/>
</dbReference>
<reference evidence="3 4" key="1">
    <citation type="submission" date="2024-05" db="EMBL/GenBank/DDBJ databases">
        <authorList>
            <person name="Haq I."/>
            <person name="Ullah Z."/>
            <person name="Ahmad R."/>
            <person name="Li M."/>
            <person name="Tong Y."/>
        </authorList>
    </citation>
    <scope>NUCLEOTIDE SEQUENCE [LARGE SCALE GENOMIC DNA]</scope>
    <source>
        <strain evidence="3 4">16A2E</strain>
    </source>
</reference>
<keyword evidence="1" id="KW-0378">Hydrolase</keyword>
<proteinExistence type="predicted"/>
<dbReference type="Gene3D" id="3.90.79.10">
    <property type="entry name" value="Nucleoside Triphosphate Pyrophosphohydrolase"/>
    <property type="match status" value="1"/>
</dbReference>
<dbReference type="PROSITE" id="PS51462">
    <property type="entry name" value="NUDIX"/>
    <property type="match status" value="1"/>
</dbReference>
<dbReference type="EMBL" id="JBDIML010000003">
    <property type="protein sequence ID" value="MEN2767871.1"/>
    <property type="molecule type" value="Genomic_DNA"/>
</dbReference>
<dbReference type="CDD" id="cd02883">
    <property type="entry name" value="NUDIX_Hydrolase"/>
    <property type="match status" value="1"/>
</dbReference>
<keyword evidence="4" id="KW-1185">Reference proteome</keyword>
<sequence>MVSTYVTWGEARVKLTWKQDYLGPRELMTSAHGFCFWNGKLLIVDLNHRGWDFPGGHIEPNETPEEAFKREAMEEGYVEGDCSFLGCVEVSHHENPNWRKDSPYPLVGYQAFYRMDIKQLHNFDAEYESSKREFIEPYEIENYKNWDTIYQALLEYAMKKEAV</sequence>
<dbReference type="RefSeq" id="WP_345825337.1">
    <property type="nucleotide sequence ID" value="NZ_JBDIML010000003.1"/>
</dbReference>
<dbReference type="InterPro" id="IPR015797">
    <property type="entry name" value="NUDIX_hydrolase-like_dom_sf"/>
</dbReference>
<dbReference type="SUPFAM" id="SSF55811">
    <property type="entry name" value="Nudix"/>
    <property type="match status" value="1"/>
</dbReference>
<dbReference type="InterPro" id="IPR020476">
    <property type="entry name" value="Nudix_hydrolase"/>
</dbReference>
<gene>
    <name evidence="3" type="ORF">ABC228_11775</name>
</gene>
<accession>A0ABU9XHT4</accession>
<protein>
    <submittedName>
        <fullName evidence="3">NUDIX domain-containing protein</fullName>
    </submittedName>
</protein>
<name>A0ABU9XHT4_9BACI</name>
<evidence type="ECO:0000313" key="3">
    <source>
        <dbReference type="EMBL" id="MEN2767871.1"/>
    </source>
</evidence>
<evidence type="ECO:0000256" key="1">
    <source>
        <dbReference type="ARBA" id="ARBA00022801"/>
    </source>
</evidence>
<dbReference type="Pfam" id="PF00293">
    <property type="entry name" value="NUDIX"/>
    <property type="match status" value="1"/>
</dbReference>
<evidence type="ECO:0000259" key="2">
    <source>
        <dbReference type="PROSITE" id="PS51462"/>
    </source>
</evidence>
<feature type="domain" description="Nudix hydrolase" evidence="2">
    <location>
        <begin position="24"/>
        <end position="158"/>
    </location>
</feature>